<evidence type="ECO:0000313" key="1">
    <source>
        <dbReference type="EMBL" id="KAE9545536.1"/>
    </source>
</evidence>
<comment type="caution">
    <text evidence="1">The sequence shown here is derived from an EMBL/GenBank/DDBJ whole genome shotgun (WGS) entry which is preliminary data.</text>
</comment>
<reference evidence="1 2" key="1">
    <citation type="submission" date="2019-08" db="EMBL/GenBank/DDBJ databases">
        <title>The genome of the soybean aphid Biotype 1, its phylome, world population structure and adaptation to the North American continent.</title>
        <authorList>
            <person name="Giordano R."/>
            <person name="Donthu R.K."/>
            <person name="Hernandez A.G."/>
            <person name="Wright C.L."/>
            <person name="Zimin A.V."/>
        </authorList>
    </citation>
    <scope>NUCLEOTIDE SEQUENCE [LARGE SCALE GENOMIC DNA]</scope>
    <source>
        <tissue evidence="1">Whole aphids</tissue>
    </source>
</reference>
<evidence type="ECO:0000313" key="2">
    <source>
        <dbReference type="Proteomes" id="UP000475862"/>
    </source>
</evidence>
<dbReference type="AlphaFoldDB" id="A0A6G0UBA2"/>
<gene>
    <name evidence="1" type="ORF">AGLY_001079</name>
</gene>
<dbReference type="EMBL" id="VYZN01000001">
    <property type="protein sequence ID" value="KAE9545536.1"/>
    <property type="molecule type" value="Genomic_DNA"/>
</dbReference>
<feature type="non-terminal residue" evidence="1">
    <location>
        <position position="201"/>
    </location>
</feature>
<protein>
    <submittedName>
        <fullName evidence="1">Uncharacterized protein</fullName>
    </submittedName>
</protein>
<accession>A0A6G0UBA2</accession>
<proteinExistence type="predicted"/>
<dbReference type="OrthoDB" id="10476276at2759"/>
<dbReference type="Proteomes" id="UP000475862">
    <property type="component" value="Unassembled WGS sequence"/>
</dbReference>
<name>A0A6G0UBA2_APHGL</name>
<keyword evidence="2" id="KW-1185">Reference proteome</keyword>
<organism evidence="1 2">
    <name type="scientific">Aphis glycines</name>
    <name type="common">Soybean aphid</name>
    <dbReference type="NCBI Taxonomy" id="307491"/>
    <lineage>
        <taxon>Eukaryota</taxon>
        <taxon>Metazoa</taxon>
        <taxon>Ecdysozoa</taxon>
        <taxon>Arthropoda</taxon>
        <taxon>Hexapoda</taxon>
        <taxon>Insecta</taxon>
        <taxon>Pterygota</taxon>
        <taxon>Neoptera</taxon>
        <taxon>Paraneoptera</taxon>
        <taxon>Hemiptera</taxon>
        <taxon>Sternorrhyncha</taxon>
        <taxon>Aphidomorpha</taxon>
        <taxon>Aphidoidea</taxon>
        <taxon>Aphididae</taxon>
        <taxon>Aphidini</taxon>
        <taxon>Aphis</taxon>
        <taxon>Aphis</taxon>
    </lineage>
</organism>
<sequence>MPYAAMFIKKFPICLKMIPTQVWAMSPIYIQSLAPSEEALSNHKYGKRCFISGWLVCSMLAKRFRCDSDTPLDRPVVPLEYGMNATSLFDLLFFRIEVSTIGSSISLKSHAPSGLEPLPLTDIMYSGFTPGPFISCWASKTLGNNSGIVTTPCAPEPASTAPSEATANSGMLGNNTANTWPGVAPLFFKLAANLLQASRVS</sequence>